<accession>A0A317XZ71</accession>
<keyword evidence="3" id="KW-0539">Nucleus</keyword>
<dbReference type="Pfam" id="PF07052">
    <property type="entry name" value="Hep_59"/>
    <property type="match status" value="1"/>
</dbReference>
<keyword evidence="6" id="KW-1185">Reference proteome</keyword>
<feature type="compositionally biased region" description="Basic and acidic residues" evidence="4">
    <location>
        <begin position="155"/>
        <end position="167"/>
    </location>
</feature>
<evidence type="ECO:0000256" key="2">
    <source>
        <dbReference type="ARBA" id="ARBA00007643"/>
    </source>
</evidence>
<dbReference type="InterPro" id="IPR010756">
    <property type="entry name" value="Tls1-like"/>
</dbReference>
<dbReference type="STRING" id="1882483.A0A317XZ71"/>
<feature type="compositionally biased region" description="Polar residues" evidence="4">
    <location>
        <begin position="1"/>
        <end position="15"/>
    </location>
</feature>
<dbReference type="OrthoDB" id="5627at2759"/>
<reference evidence="5 6" key="1">
    <citation type="journal article" date="2018" name="Mol. Biol. Evol.">
        <title>Broad Genomic Sampling Reveals a Smut Pathogenic Ancestry of the Fungal Clade Ustilaginomycotina.</title>
        <authorList>
            <person name="Kijpornyongpan T."/>
            <person name="Mondo S.J."/>
            <person name="Barry K."/>
            <person name="Sandor L."/>
            <person name="Lee J."/>
            <person name="Lipzen A."/>
            <person name="Pangilinan J."/>
            <person name="LaButti K."/>
            <person name="Hainaut M."/>
            <person name="Henrissat B."/>
            <person name="Grigoriev I.V."/>
            <person name="Spatafora J.W."/>
            <person name="Aime M.C."/>
        </authorList>
    </citation>
    <scope>NUCLEOTIDE SEQUENCE [LARGE SCALE GENOMIC DNA]</scope>
    <source>
        <strain evidence="5 6">MCA 3645</strain>
    </source>
</reference>
<organism evidence="5 6">
    <name type="scientific">Testicularia cyperi</name>
    <dbReference type="NCBI Taxonomy" id="1882483"/>
    <lineage>
        <taxon>Eukaryota</taxon>
        <taxon>Fungi</taxon>
        <taxon>Dikarya</taxon>
        <taxon>Basidiomycota</taxon>
        <taxon>Ustilaginomycotina</taxon>
        <taxon>Ustilaginomycetes</taxon>
        <taxon>Ustilaginales</taxon>
        <taxon>Anthracoideaceae</taxon>
        <taxon>Testicularia</taxon>
    </lineage>
</organism>
<dbReference type="PANTHER" id="PTHR13486">
    <property type="entry name" value="TELOMERE LENGTH AND SILENCING PROTEIN 1 TLS1 FAMILY MEMBER"/>
    <property type="match status" value="1"/>
</dbReference>
<dbReference type="AlphaFoldDB" id="A0A317XZ71"/>
<feature type="region of interest" description="Disordered" evidence="4">
    <location>
        <begin position="1"/>
        <end position="190"/>
    </location>
</feature>
<comment type="similarity">
    <text evidence="2">Belongs to the TLS1 family.</text>
</comment>
<dbReference type="PANTHER" id="PTHR13486:SF2">
    <property type="entry name" value="SPLICING FACTOR C9ORF78"/>
    <property type="match status" value="1"/>
</dbReference>
<protein>
    <submittedName>
        <fullName evidence="5">Uncharacterized protein</fullName>
    </submittedName>
</protein>
<evidence type="ECO:0000256" key="1">
    <source>
        <dbReference type="ARBA" id="ARBA00004123"/>
    </source>
</evidence>
<evidence type="ECO:0000256" key="3">
    <source>
        <dbReference type="ARBA" id="ARBA00023242"/>
    </source>
</evidence>
<dbReference type="InParanoid" id="A0A317XZ71"/>
<dbReference type="EMBL" id="KZ819188">
    <property type="protein sequence ID" value="PWZ03587.1"/>
    <property type="molecule type" value="Genomic_DNA"/>
</dbReference>
<evidence type="ECO:0000256" key="4">
    <source>
        <dbReference type="SAM" id="MobiDB-lite"/>
    </source>
</evidence>
<feature type="compositionally biased region" description="Polar residues" evidence="4">
    <location>
        <begin position="56"/>
        <end position="80"/>
    </location>
</feature>
<evidence type="ECO:0000313" key="6">
    <source>
        <dbReference type="Proteomes" id="UP000246740"/>
    </source>
</evidence>
<evidence type="ECO:0000313" key="5">
    <source>
        <dbReference type="EMBL" id="PWZ03587.1"/>
    </source>
</evidence>
<feature type="compositionally biased region" description="Polar residues" evidence="4">
    <location>
        <begin position="298"/>
        <end position="319"/>
    </location>
</feature>
<feature type="compositionally biased region" description="Basic residues" evidence="4">
    <location>
        <begin position="117"/>
        <end position="126"/>
    </location>
</feature>
<name>A0A317XZ71_9BASI</name>
<proteinExistence type="inferred from homology"/>
<dbReference type="GO" id="GO:0000398">
    <property type="term" value="P:mRNA splicing, via spliceosome"/>
    <property type="evidence" value="ECO:0007669"/>
    <property type="project" value="TreeGrafter"/>
</dbReference>
<comment type="subcellular location">
    <subcellularLocation>
        <location evidence="1">Nucleus</location>
    </subcellularLocation>
</comment>
<feature type="region of interest" description="Disordered" evidence="4">
    <location>
        <begin position="296"/>
        <end position="319"/>
    </location>
</feature>
<dbReference type="Proteomes" id="UP000246740">
    <property type="component" value="Unassembled WGS sequence"/>
</dbReference>
<sequence length="376" mass="41264">MSDSGNNEAGPSSTPLFKKRSRGAGNGGRGIARPSVALSQDHAGSSEAAERHADPASTSKSQSAEQSTSNPTTTRTGIDDNSSESGDESTPVQDLIALRALSRKPTGIELDRLNKGERKKKHKKKNSSSSTLGGGGGGAEGKEDKWAQHMQRGGLVDKDDENDHNNSDDEDASGARRLVRKNNFQGETGTVDVDKHMMAYIEQEMRKRTGWDASRLDNSDPSSIRAAINNPEDDLYRVAEKYMALQRQVQPETSQEEKEGNVALSAAMLSSIPEVDLGIDSRLRNIEQTEKAKRLFYDSNSSSRHTAGSSMSSTATNRNENGDEAFAAARFLRPKHHTMSDTDATKSSTRTRPERRQMATDQLVLDRFKKRQKHFR</sequence>
<feature type="region of interest" description="Disordered" evidence="4">
    <location>
        <begin position="331"/>
        <end position="376"/>
    </location>
</feature>
<dbReference type="GO" id="GO:0005681">
    <property type="term" value="C:spliceosomal complex"/>
    <property type="evidence" value="ECO:0007669"/>
    <property type="project" value="TreeGrafter"/>
</dbReference>
<gene>
    <name evidence="5" type="ORF">BCV70DRAFT_197789</name>
</gene>